<feature type="binding site" evidence="14">
    <location>
        <position position="389"/>
    </location>
    <ligand>
        <name>ATP</name>
        <dbReference type="ChEBI" id="CHEBI:30616"/>
    </ligand>
</feature>
<name>A2G1F2_TRIV3</name>
<dbReference type="InterPro" id="IPR018303">
    <property type="entry name" value="ATPase_P-typ_P_site"/>
</dbReference>
<keyword evidence="6 14" id="KW-0547">Nucleotide-binding</keyword>
<dbReference type="SUPFAM" id="SSF81665">
    <property type="entry name" value="Calcium ATPase, transmembrane domain M"/>
    <property type="match status" value="1"/>
</dbReference>
<evidence type="ECO:0000256" key="12">
    <source>
        <dbReference type="ARBA" id="ARBA00034036"/>
    </source>
</evidence>
<dbReference type="GO" id="GO:0000287">
    <property type="term" value="F:magnesium ion binding"/>
    <property type="evidence" value="ECO:0007669"/>
    <property type="project" value="UniProtKB-UniRule"/>
</dbReference>
<accession>A2G1F2</accession>
<feature type="domain" description="P-type ATPase A" evidence="17">
    <location>
        <begin position="105"/>
        <end position="172"/>
    </location>
</feature>
<comment type="subcellular location">
    <subcellularLocation>
        <location evidence="2">Endomembrane system</location>
    </subcellularLocation>
    <subcellularLocation>
        <location evidence="1 16">Membrane</location>
        <topology evidence="1 16">Multi-pass membrane protein</topology>
    </subcellularLocation>
</comment>
<evidence type="ECO:0000256" key="14">
    <source>
        <dbReference type="PIRSR" id="PIRSR606539-2"/>
    </source>
</evidence>
<evidence type="ECO:0000256" key="3">
    <source>
        <dbReference type="ARBA" id="ARBA00008109"/>
    </source>
</evidence>
<dbReference type="FunFam" id="3.40.50.1000:FF:000152">
    <property type="entry name" value="Phospholipid-transporting ATPase"/>
    <property type="match status" value="1"/>
</dbReference>
<feature type="transmembrane region" description="Helical" evidence="16">
    <location>
        <begin position="860"/>
        <end position="881"/>
    </location>
</feature>
<feature type="domain" description="P-type ATPase N-terminal" evidence="18">
    <location>
        <begin position="19"/>
        <end position="69"/>
    </location>
</feature>
<dbReference type="InterPro" id="IPR001757">
    <property type="entry name" value="P_typ_ATPase"/>
</dbReference>
<feature type="binding site" evidence="14">
    <location>
        <position position="387"/>
    </location>
    <ligand>
        <name>ATP</name>
        <dbReference type="ChEBI" id="CHEBI:30616"/>
    </ligand>
</feature>
<feature type="binding site" evidence="14">
    <location>
        <position position="775"/>
    </location>
    <ligand>
        <name>ATP</name>
        <dbReference type="ChEBI" id="CHEBI:30616"/>
    </ligand>
</feature>
<dbReference type="Pfam" id="PF16209">
    <property type="entry name" value="PhoLip_ATPase_N"/>
    <property type="match status" value="1"/>
</dbReference>
<dbReference type="InParanoid" id="A2G1F2"/>
<dbReference type="GO" id="GO:0140326">
    <property type="term" value="F:ATPase-coupled intramembrane lipid transporter activity"/>
    <property type="evidence" value="ECO:0000318"/>
    <property type="project" value="GO_Central"/>
</dbReference>
<feature type="binding site" evidence="14">
    <location>
        <position position="553"/>
    </location>
    <ligand>
        <name>ATP</name>
        <dbReference type="ChEBI" id="CHEBI:30616"/>
    </ligand>
</feature>
<dbReference type="SFLD" id="SFLDG00002">
    <property type="entry name" value="C1.7:_P-type_atpase_like"/>
    <property type="match status" value="1"/>
</dbReference>
<dbReference type="InterPro" id="IPR023298">
    <property type="entry name" value="ATPase_P-typ_TM_dom_sf"/>
</dbReference>
<feature type="binding site" evidence="15">
    <location>
        <position position="387"/>
    </location>
    <ligand>
        <name>Mg(2+)</name>
        <dbReference type="ChEBI" id="CHEBI:18420"/>
    </ligand>
</feature>
<dbReference type="InterPro" id="IPR023214">
    <property type="entry name" value="HAD_sf"/>
</dbReference>
<dbReference type="InterPro" id="IPR023299">
    <property type="entry name" value="ATPase_P-typ_cyto_dom_N"/>
</dbReference>
<dbReference type="Pfam" id="PF13246">
    <property type="entry name" value="Cation_ATPase"/>
    <property type="match status" value="1"/>
</dbReference>
<feature type="transmembrane region" description="Helical" evidence="16">
    <location>
        <begin position="976"/>
        <end position="995"/>
    </location>
</feature>
<evidence type="ECO:0000259" key="19">
    <source>
        <dbReference type="Pfam" id="PF16212"/>
    </source>
</evidence>
<evidence type="ECO:0000256" key="4">
    <source>
        <dbReference type="ARBA" id="ARBA00022692"/>
    </source>
</evidence>
<evidence type="ECO:0000256" key="15">
    <source>
        <dbReference type="PIRSR" id="PIRSR606539-3"/>
    </source>
</evidence>
<feature type="binding site" evidence="15">
    <location>
        <position position="771"/>
    </location>
    <ligand>
        <name>Mg(2+)</name>
        <dbReference type="ChEBI" id="CHEBI:18420"/>
    </ligand>
</feature>
<evidence type="ECO:0000256" key="1">
    <source>
        <dbReference type="ARBA" id="ARBA00004141"/>
    </source>
</evidence>
<dbReference type="PRINTS" id="PR00119">
    <property type="entry name" value="CATATPASE"/>
</dbReference>
<feature type="transmembrane region" description="Helical" evidence="16">
    <location>
        <begin position="266"/>
        <end position="291"/>
    </location>
</feature>
<dbReference type="EC" id="7.6.2.1" evidence="16"/>
<dbReference type="GO" id="GO:0005524">
    <property type="term" value="F:ATP binding"/>
    <property type="evidence" value="ECO:0007669"/>
    <property type="project" value="UniProtKB-UniRule"/>
</dbReference>
<dbReference type="SUPFAM" id="SSF81660">
    <property type="entry name" value="Metal cation-transporting ATPase, ATP-binding domain N"/>
    <property type="match status" value="1"/>
</dbReference>
<dbReference type="SUPFAM" id="SSF81653">
    <property type="entry name" value="Calcium ATPase, transduction domain A"/>
    <property type="match status" value="1"/>
</dbReference>
<proteinExistence type="inferred from homology"/>
<dbReference type="Gene3D" id="3.40.50.1000">
    <property type="entry name" value="HAD superfamily/HAD-like"/>
    <property type="match status" value="1"/>
</dbReference>
<comment type="cofactor">
    <cofactor evidence="15">
        <name>Mg(2+)</name>
        <dbReference type="ChEBI" id="CHEBI:18420"/>
    </cofactor>
</comment>
<dbReference type="VEuPathDB" id="TrichDB:TVAGG3_0930300"/>
<reference evidence="20" key="1">
    <citation type="submission" date="2006-10" db="EMBL/GenBank/DDBJ databases">
        <authorList>
            <person name="Amadeo P."/>
            <person name="Zhao Q."/>
            <person name="Wortman J."/>
            <person name="Fraser-Liggett C."/>
            <person name="Carlton J."/>
        </authorList>
    </citation>
    <scope>NUCLEOTIDE SEQUENCE</scope>
    <source>
        <strain evidence="20">G3</strain>
    </source>
</reference>
<keyword evidence="8 15" id="KW-0460">Magnesium</keyword>
<feature type="transmembrane region" description="Helical" evidence="16">
    <location>
        <begin position="1016"/>
        <end position="1038"/>
    </location>
</feature>
<dbReference type="Gene3D" id="2.70.150.10">
    <property type="entry name" value="Calcium-transporting ATPase, cytoplasmic transduction domain A"/>
    <property type="match status" value="1"/>
</dbReference>
<dbReference type="FunCoup" id="A2G1F2">
    <property type="interactions" value="192"/>
</dbReference>
<dbReference type="OMA" id="KLAKFDX"/>
<feature type="domain" description="P-type ATPase C-terminal" evidence="19">
    <location>
        <begin position="797"/>
        <end position="1034"/>
    </location>
</feature>
<dbReference type="InterPro" id="IPR044492">
    <property type="entry name" value="P_typ_ATPase_HD_dom"/>
</dbReference>
<dbReference type="InterPro" id="IPR032631">
    <property type="entry name" value="P-type_ATPase_N"/>
</dbReference>
<dbReference type="NCBIfam" id="TIGR01494">
    <property type="entry name" value="ATPase_P-type"/>
    <property type="match status" value="1"/>
</dbReference>
<feature type="binding site" evidence="14">
    <location>
        <position position="488"/>
    </location>
    <ligand>
        <name>ATP</name>
        <dbReference type="ChEBI" id="CHEBI:30616"/>
    </ligand>
</feature>
<dbReference type="PROSITE" id="PS00154">
    <property type="entry name" value="ATPASE_E1_E2"/>
    <property type="match status" value="1"/>
</dbReference>
<keyword evidence="4 16" id="KW-0812">Transmembrane</keyword>
<dbReference type="PANTHER" id="PTHR24092">
    <property type="entry name" value="PROBABLE PHOSPHOLIPID-TRANSPORTING ATPASE"/>
    <property type="match status" value="1"/>
</dbReference>
<feature type="binding site" evidence="14">
    <location>
        <position position="668"/>
    </location>
    <ligand>
        <name>ATP</name>
        <dbReference type="ChEBI" id="CHEBI:30616"/>
    </ligand>
</feature>
<feature type="binding site" evidence="14">
    <location>
        <position position="774"/>
    </location>
    <ligand>
        <name>ATP</name>
        <dbReference type="ChEBI" id="CHEBI:30616"/>
    </ligand>
</feature>
<dbReference type="OrthoDB" id="377733at2759"/>
<evidence type="ECO:0000256" key="13">
    <source>
        <dbReference type="PIRSR" id="PIRSR606539-1"/>
    </source>
</evidence>
<dbReference type="KEGG" id="tva:4746675"/>
<evidence type="ECO:0000256" key="11">
    <source>
        <dbReference type="ARBA" id="ARBA00023136"/>
    </source>
</evidence>
<evidence type="ECO:0000256" key="7">
    <source>
        <dbReference type="ARBA" id="ARBA00022840"/>
    </source>
</evidence>
<evidence type="ECO:0000313" key="20">
    <source>
        <dbReference type="EMBL" id="EAX89009.1"/>
    </source>
</evidence>
<feature type="binding site" evidence="14">
    <location>
        <position position="388"/>
    </location>
    <ligand>
        <name>ATP</name>
        <dbReference type="ChEBI" id="CHEBI:30616"/>
    </ligand>
</feature>
<keyword evidence="10 16" id="KW-1133">Transmembrane helix</keyword>
<keyword evidence="11 16" id="KW-0472">Membrane</keyword>
<protein>
    <recommendedName>
        <fullName evidence="16">Phospholipid-transporting ATPase</fullName>
        <ecNumber evidence="16">7.6.2.1</ecNumber>
    </recommendedName>
</protein>
<dbReference type="RefSeq" id="XP_001301939.1">
    <property type="nucleotide sequence ID" value="XM_001301938.1"/>
</dbReference>
<feature type="transmembrane region" description="Helical" evidence="16">
    <location>
        <begin position="916"/>
        <end position="938"/>
    </location>
</feature>
<dbReference type="InterPro" id="IPR036412">
    <property type="entry name" value="HAD-like_sf"/>
</dbReference>
<gene>
    <name evidence="20" type="ORF">TVAG_499250</name>
</gene>
<feature type="binding site" evidence="14">
    <location>
        <position position="529"/>
    </location>
    <ligand>
        <name>ATP</name>
        <dbReference type="ChEBI" id="CHEBI:30616"/>
    </ligand>
</feature>
<feature type="transmembrane region" description="Helical" evidence="16">
    <location>
        <begin position="50"/>
        <end position="67"/>
    </location>
</feature>
<feature type="binding site" evidence="14">
    <location>
        <position position="745"/>
    </location>
    <ligand>
        <name>ATP</name>
        <dbReference type="ChEBI" id="CHEBI:30616"/>
    </ligand>
</feature>
<dbReference type="GO" id="GO:0005886">
    <property type="term" value="C:plasma membrane"/>
    <property type="evidence" value="ECO:0000318"/>
    <property type="project" value="GO_Central"/>
</dbReference>
<sequence length="1078" mass="122141">MSDEKRIVKALKDHLNAKGKPLFVSNSIRTHKYTVLTFLPLNLYHQFSRLANFYFLIIVLLLQFKWAPISANAALFPLVIVIGISAIREAIEDFLRWRSDQRVNATPATKLVNGAFTECRWDEIKVGDIIYLKKNEQIPADAVFLSSNESSGTAYVDTCNLDGETNLKIKQAIKETLQLTEPQALINADMQVECDLPNNNLYVFNGNIRVNGSQHPLDDAALFLRGSILRNTNFAIGLVVYTGHDSKIMKNSCDARTKRSLLERGLNWKLISIFITILCLSLAASISGFIYEQKTINESMVWYFYRNKENRRNPPYAFFILFVSHIIVINAMIPISLYVTLEVVRVFQAMFVTMDSEMYDEEIGVGCSSRTTNISDDLGQIEYIFSDKTGTLTRNVMDFMKCSINGKIYGSGITEVGYAAAKRQGLDVEPPKKNQKFYDEKFSQLLKSDTPEMVKHFLLLLSTCHSVIPEKDDTQPYGIIFQAPSPDEAALVQAVADMGYVFKERGVDYIKVEINGEEKKIELLANLEFTSARKRSSVLIRHPDTKKCIIYMKGADDTILKRLKEETDLEIQTRQHLVEFSNSGLRTLCLAYKELDEKFVQDWLARYKEANCLVVGRDEAVSKVSEEIEKDMNLIGATAIEDKLQEGVPDAIDSCLKAGIHCWMITGDKMETAINIGFACSLLSSDMVIVKINEETIGADIDKAEAAVGDLALVIHGAAIPDLLDKFVDRFIELTKRCHSVICCRVSPLQKAQIVSVMRQKTKAMALAIGDGANDVGMILEADVGVGISGKEGRQAVLASDYAIGKFRYLKRLLLVHGRMNLYRNIECIFYSFYKNMAFTFNQMIFACYSHFSGQTMYDGVLYTIFNVFFTSVPIVVYSAYDRDISLEAMMEYPELYKLDGKKKWLQSYPLFLLNLLYGVVHAFCAFYVTFLFCGNFVSHDGYQITLAEYAVTVYQCVVAIVNIKIASLFKYWNWMVWLFVWGSILIYPLLVLLLDKMKISRNLAGLSIRWLREPVYWFSTIGAMILVSIPIVLQILIMDGRNSLRNRIIFASRAKDQSKKVMSQELSDVSKINDHIL</sequence>
<evidence type="ECO:0000256" key="6">
    <source>
        <dbReference type="ARBA" id="ARBA00022741"/>
    </source>
</evidence>
<feature type="binding site" evidence="14">
    <location>
        <position position="667"/>
    </location>
    <ligand>
        <name>ATP</name>
        <dbReference type="ChEBI" id="CHEBI:30616"/>
    </ligand>
</feature>
<dbReference type="InterPro" id="IPR032630">
    <property type="entry name" value="P_typ_ATPase_c"/>
</dbReference>
<evidence type="ECO:0000259" key="18">
    <source>
        <dbReference type="Pfam" id="PF16209"/>
    </source>
</evidence>
<dbReference type="PANTHER" id="PTHR24092:SF150">
    <property type="entry name" value="PHOSPHOLIPID-TRANSPORTING ATPASE"/>
    <property type="match status" value="1"/>
</dbReference>
<dbReference type="InterPro" id="IPR006539">
    <property type="entry name" value="P-type_ATPase_IV"/>
</dbReference>
<evidence type="ECO:0000256" key="10">
    <source>
        <dbReference type="ARBA" id="ARBA00022989"/>
    </source>
</evidence>
<dbReference type="VEuPathDB" id="TrichDB:TVAG_499250"/>
<dbReference type="FunFam" id="3.40.50.1000:FF:000001">
    <property type="entry name" value="Phospholipid-transporting ATPase IC"/>
    <property type="match status" value="1"/>
</dbReference>
<dbReference type="SFLD" id="SFLDF00027">
    <property type="entry name" value="p-type_atpase"/>
    <property type="match status" value="1"/>
</dbReference>
<dbReference type="AlphaFoldDB" id="A2G1F2"/>
<dbReference type="GO" id="GO:0016887">
    <property type="term" value="F:ATP hydrolysis activity"/>
    <property type="evidence" value="ECO:0007669"/>
    <property type="project" value="InterPro"/>
</dbReference>
<comment type="catalytic activity">
    <reaction evidence="12 16">
        <text>ATP + H2O + phospholipidSide 1 = ADP + phosphate + phospholipidSide 2.</text>
        <dbReference type="EC" id="7.6.2.1"/>
    </reaction>
</comment>
<organism evidence="20 21">
    <name type="scientific">Trichomonas vaginalis (strain ATCC PRA-98 / G3)</name>
    <dbReference type="NCBI Taxonomy" id="412133"/>
    <lineage>
        <taxon>Eukaryota</taxon>
        <taxon>Metamonada</taxon>
        <taxon>Parabasalia</taxon>
        <taxon>Trichomonadida</taxon>
        <taxon>Trichomonadidae</taxon>
        <taxon>Trichomonas</taxon>
    </lineage>
</organism>
<evidence type="ECO:0000256" key="16">
    <source>
        <dbReference type="RuleBase" id="RU362033"/>
    </source>
</evidence>
<dbReference type="InterPro" id="IPR008250">
    <property type="entry name" value="ATPase_P-typ_transduc_dom_A_sf"/>
</dbReference>
<dbReference type="SUPFAM" id="SSF56784">
    <property type="entry name" value="HAD-like"/>
    <property type="match status" value="1"/>
</dbReference>
<evidence type="ECO:0000256" key="2">
    <source>
        <dbReference type="ARBA" id="ARBA00004308"/>
    </source>
</evidence>
<dbReference type="SMR" id="A2G1F2"/>
<feature type="active site" description="4-aspartylphosphate intermediate" evidence="13">
    <location>
        <position position="387"/>
    </location>
</feature>
<evidence type="ECO:0000256" key="5">
    <source>
        <dbReference type="ARBA" id="ARBA00022723"/>
    </source>
</evidence>
<dbReference type="Proteomes" id="UP000001542">
    <property type="component" value="Unassembled WGS sequence"/>
</dbReference>
<dbReference type="InterPro" id="IPR059000">
    <property type="entry name" value="ATPase_P-type_domA"/>
</dbReference>
<keyword evidence="21" id="KW-1185">Reference proteome</keyword>
<dbReference type="NCBIfam" id="TIGR01652">
    <property type="entry name" value="ATPase-Plipid"/>
    <property type="match status" value="1"/>
</dbReference>
<feature type="binding site" evidence="14">
    <location>
        <position position="751"/>
    </location>
    <ligand>
        <name>ATP</name>
        <dbReference type="ChEBI" id="CHEBI:30616"/>
    </ligand>
</feature>
<evidence type="ECO:0000256" key="9">
    <source>
        <dbReference type="ARBA" id="ARBA00022967"/>
    </source>
</evidence>
<keyword evidence="7 14" id="KW-0067">ATP-binding</keyword>
<comment type="similarity">
    <text evidence="3 16">Belongs to the cation transport ATPase (P-type) (TC 3.A.3) family. Type IV subfamily.</text>
</comment>
<dbReference type="Pfam" id="PF00122">
    <property type="entry name" value="E1-E2_ATPase"/>
    <property type="match status" value="1"/>
</dbReference>
<feature type="binding site" evidence="14">
    <location>
        <position position="666"/>
    </location>
    <ligand>
        <name>ATP</name>
        <dbReference type="ChEBI" id="CHEBI:30616"/>
    </ligand>
</feature>
<dbReference type="SFLD" id="SFLDS00003">
    <property type="entry name" value="Haloacid_Dehalogenase"/>
    <property type="match status" value="1"/>
</dbReference>
<evidence type="ECO:0000313" key="21">
    <source>
        <dbReference type="Proteomes" id="UP000001542"/>
    </source>
</evidence>
<keyword evidence="9 16" id="KW-1278">Translocase</keyword>
<dbReference type="eggNOG" id="KOG0206">
    <property type="taxonomic scope" value="Eukaryota"/>
</dbReference>
<reference evidence="20" key="2">
    <citation type="journal article" date="2007" name="Science">
        <title>Draft genome sequence of the sexually transmitted pathogen Trichomonas vaginalis.</title>
        <authorList>
            <person name="Carlton J.M."/>
            <person name="Hirt R.P."/>
            <person name="Silva J.C."/>
            <person name="Delcher A.L."/>
            <person name="Schatz M."/>
            <person name="Zhao Q."/>
            <person name="Wortman J.R."/>
            <person name="Bidwell S.L."/>
            <person name="Alsmark U.C.M."/>
            <person name="Besteiro S."/>
            <person name="Sicheritz-Ponten T."/>
            <person name="Noel C.J."/>
            <person name="Dacks J.B."/>
            <person name="Foster P.G."/>
            <person name="Simillion C."/>
            <person name="Van de Peer Y."/>
            <person name="Miranda-Saavedra D."/>
            <person name="Barton G.J."/>
            <person name="Westrop G.D."/>
            <person name="Mueller S."/>
            <person name="Dessi D."/>
            <person name="Fiori P.L."/>
            <person name="Ren Q."/>
            <person name="Paulsen I."/>
            <person name="Zhang H."/>
            <person name="Bastida-Corcuera F.D."/>
            <person name="Simoes-Barbosa A."/>
            <person name="Brown M.T."/>
            <person name="Hayes R.D."/>
            <person name="Mukherjee M."/>
            <person name="Okumura C.Y."/>
            <person name="Schneider R."/>
            <person name="Smith A.J."/>
            <person name="Vanacova S."/>
            <person name="Villalvazo M."/>
            <person name="Haas B.J."/>
            <person name="Pertea M."/>
            <person name="Feldblyum T.V."/>
            <person name="Utterback T.R."/>
            <person name="Shu C.L."/>
            <person name="Osoegawa K."/>
            <person name="de Jong P.J."/>
            <person name="Hrdy I."/>
            <person name="Horvathova L."/>
            <person name="Zubacova Z."/>
            <person name="Dolezal P."/>
            <person name="Malik S.B."/>
            <person name="Logsdon J.M. Jr."/>
            <person name="Henze K."/>
            <person name="Gupta A."/>
            <person name="Wang C.C."/>
            <person name="Dunne R.L."/>
            <person name="Upcroft J.A."/>
            <person name="Upcroft P."/>
            <person name="White O."/>
            <person name="Salzberg S.L."/>
            <person name="Tang P."/>
            <person name="Chiu C.-H."/>
            <person name="Lee Y.-S."/>
            <person name="Embley T.M."/>
            <person name="Coombs G.H."/>
            <person name="Mottram J.C."/>
            <person name="Tachezy J."/>
            <person name="Fraser-Liggett C.M."/>
            <person name="Johnson P.J."/>
        </authorList>
    </citation>
    <scope>NUCLEOTIDE SEQUENCE [LARGE SCALE GENOMIC DNA]</scope>
    <source>
        <strain evidence="20">G3</strain>
    </source>
</reference>
<dbReference type="Gene3D" id="3.40.1110.10">
    <property type="entry name" value="Calcium-transporting ATPase, cytoplasmic domain N"/>
    <property type="match status" value="1"/>
</dbReference>
<evidence type="ECO:0000259" key="17">
    <source>
        <dbReference type="Pfam" id="PF00122"/>
    </source>
</evidence>
<dbReference type="STRING" id="5722.A2G1F2"/>
<dbReference type="EMBL" id="DS114243">
    <property type="protein sequence ID" value="EAX89009.1"/>
    <property type="molecule type" value="Genomic_DNA"/>
</dbReference>
<feature type="binding site" evidence="15">
    <location>
        <position position="389"/>
    </location>
    <ligand>
        <name>Mg(2+)</name>
        <dbReference type="ChEBI" id="CHEBI:18420"/>
    </ligand>
</feature>
<dbReference type="GO" id="GO:0045332">
    <property type="term" value="P:phospholipid translocation"/>
    <property type="evidence" value="ECO:0000318"/>
    <property type="project" value="GO_Central"/>
</dbReference>
<feature type="transmembrane region" description="Helical" evidence="16">
    <location>
        <begin position="316"/>
        <end position="341"/>
    </location>
</feature>
<dbReference type="Pfam" id="PF16212">
    <property type="entry name" value="PhoLip_ATPase_C"/>
    <property type="match status" value="1"/>
</dbReference>
<evidence type="ECO:0000256" key="8">
    <source>
        <dbReference type="ARBA" id="ARBA00022842"/>
    </source>
</evidence>
<feature type="binding site" evidence="15">
    <location>
        <position position="775"/>
    </location>
    <ligand>
        <name>Mg(2+)</name>
        <dbReference type="ChEBI" id="CHEBI:18420"/>
    </ligand>
</feature>
<feature type="binding site" evidence="14">
    <location>
        <position position="586"/>
    </location>
    <ligand>
        <name>ATP</name>
        <dbReference type="ChEBI" id="CHEBI:30616"/>
    </ligand>
</feature>
<keyword evidence="5 15" id="KW-0479">Metal-binding</keyword>